<dbReference type="EMBL" id="ARZA01000177">
    <property type="protein sequence ID" value="EOD00393.1"/>
    <property type="molecule type" value="Genomic_DNA"/>
</dbReference>
<proteinExistence type="predicted"/>
<evidence type="ECO:0000313" key="3">
    <source>
        <dbReference type="Proteomes" id="UP000013378"/>
    </source>
</evidence>
<dbReference type="RefSeq" id="WP_006313546.1">
    <property type="nucleotide sequence ID" value="NZ_ARZA01000177.1"/>
</dbReference>
<sequence length="110" mass="12876">MSKVKISLRDLEPKSKDEVDIEDKKVTDKDNTIKEEMTEQVDIDNENIEETEEITHSVENEQVDSDEKLTDNTKKDEYKNNSEDNLSKNINEGIVIKVKKDHKRKIIHHV</sequence>
<feature type="region of interest" description="Disordered" evidence="1">
    <location>
        <begin position="53"/>
        <end position="85"/>
    </location>
</feature>
<evidence type="ECO:0000313" key="2">
    <source>
        <dbReference type="EMBL" id="EOD00393.1"/>
    </source>
</evidence>
<organism evidence="2 3">
    <name type="scientific">Caldisalinibacter kiritimatiensis</name>
    <dbReference type="NCBI Taxonomy" id="1304284"/>
    <lineage>
        <taxon>Bacteria</taxon>
        <taxon>Bacillati</taxon>
        <taxon>Bacillota</taxon>
        <taxon>Tissierellia</taxon>
        <taxon>Tissierellales</taxon>
        <taxon>Thermohalobacteraceae</taxon>
        <taxon>Caldisalinibacter</taxon>
    </lineage>
</organism>
<accession>R1ATE5</accession>
<protein>
    <submittedName>
        <fullName evidence="2">Uncharacterized protein</fullName>
    </submittedName>
</protein>
<name>R1ATE5_9FIRM</name>
<dbReference type="Proteomes" id="UP000013378">
    <property type="component" value="Unassembled WGS sequence"/>
</dbReference>
<gene>
    <name evidence="2" type="ORF">L21TH_1566</name>
</gene>
<dbReference type="AlphaFoldDB" id="R1ATE5"/>
<keyword evidence="3" id="KW-1185">Reference proteome</keyword>
<reference evidence="2 3" key="1">
    <citation type="journal article" date="2015" name="Geomicrobiol. J.">
        <title>Caldisalinibacter kiritimatiensis gen. nov., sp. nov., a moderately thermohalophilic thiosulfate-reducing bacterium from a hypersaline microbial mat.</title>
        <authorList>
            <person name="Ben Hania W."/>
            <person name="Joseph M."/>
            <person name="Fiebig A."/>
            <person name="Bunk B."/>
            <person name="Klenk H.-P."/>
            <person name="Fardeau M.-L."/>
            <person name="Spring S."/>
        </authorList>
    </citation>
    <scope>NUCLEOTIDE SEQUENCE [LARGE SCALE GENOMIC DNA]</scope>
    <source>
        <strain evidence="2 3">L21-TH-D2</strain>
    </source>
</reference>
<evidence type="ECO:0000256" key="1">
    <source>
        <dbReference type="SAM" id="MobiDB-lite"/>
    </source>
</evidence>
<comment type="caution">
    <text evidence="2">The sequence shown here is derived from an EMBL/GenBank/DDBJ whole genome shotgun (WGS) entry which is preliminary data.</text>
</comment>